<gene>
    <name evidence="2" type="ORF">EP10_002548</name>
</gene>
<sequence length="30" mass="3086">MIVTRNSAAGGGIHGEERAIPSAARSYSLN</sequence>
<name>A0ABU6BJ22_9BACL</name>
<dbReference type="EMBL" id="JPYA02000003">
    <property type="protein sequence ID" value="MEB3751693.1"/>
    <property type="molecule type" value="Genomic_DNA"/>
</dbReference>
<comment type="caution">
    <text evidence="2">The sequence shown here is derived from an EMBL/GenBank/DDBJ whole genome shotgun (WGS) entry which is preliminary data.</text>
</comment>
<dbReference type="Proteomes" id="UP000029267">
    <property type="component" value="Unassembled WGS sequence"/>
</dbReference>
<proteinExistence type="predicted"/>
<organism evidence="2 3">
    <name type="scientific">Geobacillus icigianus</name>
    <dbReference type="NCBI Taxonomy" id="1430331"/>
    <lineage>
        <taxon>Bacteria</taxon>
        <taxon>Bacillati</taxon>
        <taxon>Bacillota</taxon>
        <taxon>Bacilli</taxon>
        <taxon>Bacillales</taxon>
        <taxon>Anoxybacillaceae</taxon>
        <taxon>Geobacillus</taxon>
    </lineage>
</organism>
<evidence type="ECO:0000256" key="1">
    <source>
        <dbReference type="SAM" id="MobiDB-lite"/>
    </source>
</evidence>
<evidence type="ECO:0000313" key="3">
    <source>
        <dbReference type="Proteomes" id="UP000029267"/>
    </source>
</evidence>
<reference evidence="2 3" key="1">
    <citation type="journal article" date="2014" name="Genome Announc.">
        <title>Draft Genome Sequence of Geobacillus icigianus Strain G1w1T Isolated from Hot Springs in the Valley of Geysers, Kamchatka (Russian Federation).</title>
        <authorList>
            <person name="Bryanskaya A.V."/>
            <person name="Rozanov A.S."/>
            <person name="Logacheva M.D."/>
            <person name="Kotenko A.V."/>
            <person name="Peltek S.E."/>
        </authorList>
    </citation>
    <scope>NUCLEOTIDE SEQUENCE [LARGE SCALE GENOMIC DNA]</scope>
    <source>
        <strain evidence="2 3">G1w1</strain>
    </source>
</reference>
<feature type="region of interest" description="Disordered" evidence="1">
    <location>
        <begin position="1"/>
        <end position="30"/>
    </location>
</feature>
<evidence type="ECO:0000313" key="2">
    <source>
        <dbReference type="EMBL" id="MEB3751693.1"/>
    </source>
</evidence>
<accession>A0ABU6BJ22</accession>
<keyword evidence="3" id="KW-1185">Reference proteome</keyword>
<protein>
    <submittedName>
        <fullName evidence="2">Uncharacterized protein</fullName>
    </submittedName>
</protein>